<organism evidence="3 4">
    <name type="scientific">Arabis alpina</name>
    <name type="common">Alpine rock-cress</name>
    <dbReference type="NCBI Taxonomy" id="50452"/>
    <lineage>
        <taxon>Eukaryota</taxon>
        <taxon>Viridiplantae</taxon>
        <taxon>Streptophyta</taxon>
        <taxon>Embryophyta</taxon>
        <taxon>Tracheophyta</taxon>
        <taxon>Spermatophyta</taxon>
        <taxon>Magnoliopsida</taxon>
        <taxon>eudicotyledons</taxon>
        <taxon>Gunneridae</taxon>
        <taxon>Pentapetalae</taxon>
        <taxon>rosids</taxon>
        <taxon>malvids</taxon>
        <taxon>Brassicales</taxon>
        <taxon>Brassicaceae</taxon>
        <taxon>Arabideae</taxon>
        <taxon>Arabis</taxon>
    </lineage>
</organism>
<dbReference type="SUPFAM" id="SSF53098">
    <property type="entry name" value="Ribonuclease H-like"/>
    <property type="match status" value="1"/>
</dbReference>
<protein>
    <recommendedName>
        <fullName evidence="2">Integrase catalytic domain-containing protein</fullName>
    </recommendedName>
</protein>
<feature type="compositionally biased region" description="Polar residues" evidence="1">
    <location>
        <begin position="133"/>
        <end position="145"/>
    </location>
</feature>
<evidence type="ECO:0000259" key="2">
    <source>
        <dbReference type="PROSITE" id="PS50994"/>
    </source>
</evidence>
<dbReference type="OrthoDB" id="1109996at2759"/>
<dbReference type="Gene3D" id="1.10.340.70">
    <property type="match status" value="1"/>
</dbReference>
<dbReference type="Gramene" id="KFK28930">
    <property type="protein sequence ID" value="KFK28930"/>
    <property type="gene ID" value="AALP_AA7G066900"/>
</dbReference>
<reference evidence="4" key="1">
    <citation type="journal article" date="2015" name="Nat. Plants">
        <title>Genome expansion of Arabis alpina linked with retrotransposition and reduced symmetric DNA methylation.</title>
        <authorList>
            <person name="Willing E.M."/>
            <person name="Rawat V."/>
            <person name="Mandakova T."/>
            <person name="Maumus F."/>
            <person name="James G.V."/>
            <person name="Nordstroem K.J."/>
            <person name="Becker C."/>
            <person name="Warthmann N."/>
            <person name="Chica C."/>
            <person name="Szarzynska B."/>
            <person name="Zytnicki M."/>
            <person name="Albani M.C."/>
            <person name="Kiefer C."/>
            <person name="Bergonzi S."/>
            <person name="Castaings L."/>
            <person name="Mateos J.L."/>
            <person name="Berns M.C."/>
            <person name="Bujdoso N."/>
            <person name="Piofczyk T."/>
            <person name="de Lorenzo L."/>
            <person name="Barrero-Sicilia C."/>
            <person name="Mateos I."/>
            <person name="Piednoel M."/>
            <person name="Hagmann J."/>
            <person name="Chen-Min-Tao R."/>
            <person name="Iglesias-Fernandez R."/>
            <person name="Schuster S.C."/>
            <person name="Alonso-Blanco C."/>
            <person name="Roudier F."/>
            <person name="Carbonero P."/>
            <person name="Paz-Ares J."/>
            <person name="Davis S.J."/>
            <person name="Pecinka A."/>
            <person name="Quesneville H."/>
            <person name="Colot V."/>
            <person name="Lysak M.A."/>
            <person name="Weigel D."/>
            <person name="Coupland G."/>
            <person name="Schneeberger K."/>
        </authorList>
    </citation>
    <scope>NUCLEOTIDE SEQUENCE [LARGE SCALE GENOMIC DNA]</scope>
    <source>
        <strain evidence="4">cv. Pajares</strain>
    </source>
</reference>
<dbReference type="GO" id="GO:0003676">
    <property type="term" value="F:nucleic acid binding"/>
    <property type="evidence" value="ECO:0007669"/>
    <property type="project" value="InterPro"/>
</dbReference>
<feature type="domain" description="Integrase catalytic" evidence="2">
    <location>
        <begin position="367"/>
        <end position="525"/>
    </location>
</feature>
<keyword evidence="4" id="KW-1185">Reference proteome</keyword>
<dbReference type="InterPro" id="IPR001584">
    <property type="entry name" value="Integrase_cat-core"/>
</dbReference>
<dbReference type="PANTHER" id="PTHR48475:SF2">
    <property type="entry name" value="RIBONUCLEASE H"/>
    <property type="match status" value="1"/>
</dbReference>
<dbReference type="eggNOG" id="KOG0017">
    <property type="taxonomic scope" value="Eukaryota"/>
</dbReference>
<dbReference type="PANTHER" id="PTHR48475">
    <property type="entry name" value="RIBONUCLEASE H"/>
    <property type="match status" value="1"/>
</dbReference>
<dbReference type="Gene3D" id="3.30.420.10">
    <property type="entry name" value="Ribonuclease H-like superfamily/Ribonuclease H"/>
    <property type="match status" value="1"/>
</dbReference>
<dbReference type="Pfam" id="PF00665">
    <property type="entry name" value="rve"/>
    <property type="match status" value="1"/>
</dbReference>
<evidence type="ECO:0000256" key="1">
    <source>
        <dbReference type="SAM" id="MobiDB-lite"/>
    </source>
</evidence>
<dbReference type="Pfam" id="PF17921">
    <property type="entry name" value="Integrase_H2C2"/>
    <property type="match status" value="1"/>
</dbReference>
<gene>
    <name evidence="3" type="ordered locus">AALP_Aa7g066900</name>
</gene>
<dbReference type="EMBL" id="CM002875">
    <property type="protein sequence ID" value="KFK28930.1"/>
    <property type="molecule type" value="Genomic_DNA"/>
</dbReference>
<proteinExistence type="predicted"/>
<dbReference type="InterPro" id="IPR036397">
    <property type="entry name" value="RNaseH_sf"/>
</dbReference>
<evidence type="ECO:0000313" key="4">
    <source>
        <dbReference type="Proteomes" id="UP000029120"/>
    </source>
</evidence>
<sequence>MEAYLQVAKELATRFEECTVIRIPREENTDADALAVVASKTDEDVRRAIPVEFIKKPSGPPNKEGSCTQAEASHPEPAEPACSPPIVTTPPETAHPGNPSPETSRPELYRTTSTGTDTPSPPEAPESTDQDQDAASNPKSTSPTDITLHREIQQTHSETATTAPSKPDGPLPMETSKSDPALSETAHLEVEETARIPPLPTCPSKPATTTNTQPTEADGQPAQSDKEILTKGEAEEKEYGCDMPWMDQIRGYITDGELPKDKWAARKLRAQAARYVLLDGNVYKWRFSGPLLACVEEKKTRQVMEEIHSGSCGNHSGGRTLAIRIKRHGYFWPTMIQDCEKFSSHCEKCQRHAPMIHQPTELLSSITSPYPFMRWAMDIVRPLHPSRQKRYLLVLTDYFSKWIEAELYSSIKDRQVEKFIWKNIICRHGVPYEIVTDNGSQFISAKFDLFCDKWKIRLSKSTPRCPQGNGQAESTNKTLIAGLKKRLDEKKGRWADELEGVLWSYRTTPRRATGETPFALVYGTKCVIPPEVHIPGVRRRLLPEQEGLNHLLLLDELDLVNERRDRALLNITRYQLAASKYYNSKVRTRRFYEGDMVLREVFQNTAERNAGKLGAHWEGPYVVTKVVRPGVYELANMEGKAIPRSWNARHLKKYYH</sequence>
<dbReference type="AlphaFoldDB" id="A0A087GGC8"/>
<dbReference type="InterPro" id="IPR012337">
    <property type="entry name" value="RNaseH-like_sf"/>
</dbReference>
<evidence type="ECO:0000313" key="3">
    <source>
        <dbReference type="EMBL" id="KFK28930.1"/>
    </source>
</evidence>
<dbReference type="InterPro" id="IPR041588">
    <property type="entry name" value="Integrase_H2C2"/>
</dbReference>
<dbReference type="Proteomes" id="UP000029120">
    <property type="component" value="Chromosome 7"/>
</dbReference>
<feature type="region of interest" description="Disordered" evidence="1">
    <location>
        <begin position="50"/>
        <end position="225"/>
    </location>
</feature>
<feature type="compositionally biased region" description="Polar residues" evidence="1">
    <location>
        <begin position="206"/>
        <end position="215"/>
    </location>
</feature>
<feature type="compositionally biased region" description="Polar residues" evidence="1">
    <location>
        <begin position="154"/>
        <end position="164"/>
    </location>
</feature>
<dbReference type="PROSITE" id="PS50994">
    <property type="entry name" value="INTEGRASE"/>
    <property type="match status" value="1"/>
</dbReference>
<dbReference type="OMA" id="ECTVIRI"/>
<name>A0A087GGC8_ARAAL</name>
<dbReference type="GO" id="GO:0015074">
    <property type="term" value="P:DNA integration"/>
    <property type="evidence" value="ECO:0007669"/>
    <property type="project" value="InterPro"/>
</dbReference>
<accession>A0A087GGC8</accession>